<feature type="domain" description="KIB1-4 beta-propeller" evidence="1">
    <location>
        <begin position="132"/>
        <end position="384"/>
    </location>
</feature>
<protein>
    <submittedName>
        <fullName evidence="3">F-box protein</fullName>
    </submittedName>
</protein>
<sequence>MAGCFCLGGLLSSRARASRQRRKLKQRGAALIPVRAPPAAGDADDNKWAALPPDLLLSIVPRLSVAEHVRLRAVCTSWFHALKGSHPFLLDRRPWLMLNHYEDSSRLSIVSPLQGQSCRLPFLPKLSGGGDTWCAGHKDGWLVVHHKLSILLLNPITGEQLPFPSFYVQPEVDHNARPCVSKVVLSDTPTTAPDVGEIIAMAVTSTGDIAYAKSTDRNWTHMAVTENSAVRDIVYHMGMFCILCSGPNTWELSADFVGRYRQSQLTMLSLQGQTTGTVQYEYMDQLEEGVVTLASSPTGDLVLLLGVQDPDSKLYSKFSVMAWQGGLGSYWVKVEHLGDQALFVDSLQTTLLPIAAEVDHQPAAAGGLEKDRIYLAKIICNSRNEVLMDSGVFRIDGGDAVGPCFPVSLSSILRNELSSFFPFWFTPSLS</sequence>
<dbReference type="Gene3D" id="1.20.1280.50">
    <property type="match status" value="1"/>
</dbReference>
<name>A0AAX6FY86_IRIPA</name>
<reference evidence="3" key="2">
    <citation type="submission" date="2023-04" db="EMBL/GenBank/DDBJ databases">
        <authorList>
            <person name="Bruccoleri R.E."/>
            <person name="Oakeley E.J."/>
            <person name="Faust A.-M."/>
            <person name="Dessus-Babus S."/>
            <person name="Altorfer M."/>
            <person name="Burckhardt D."/>
            <person name="Oertli M."/>
            <person name="Naumann U."/>
            <person name="Petersen F."/>
            <person name="Wong J."/>
        </authorList>
    </citation>
    <scope>NUCLEOTIDE SEQUENCE</scope>
    <source>
        <strain evidence="3">GSM-AAB239-AS_SAM_17_03QT</strain>
        <tissue evidence="3">Leaf</tissue>
    </source>
</reference>
<feature type="domain" description="F-box" evidence="2">
    <location>
        <begin position="48"/>
        <end position="81"/>
    </location>
</feature>
<reference evidence="3" key="1">
    <citation type="journal article" date="2023" name="GigaByte">
        <title>Genome assembly of the bearded iris, Iris pallida Lam.</title>
        <authorList>
            <person name="Bruccoleri R.E."/>
            <person name="Oakeley E.J."/>
            <person name="Faust A.M.E."/>
            <person name="Altorfer M."/>
            <person name="Dessus-Babus S."/>
            <person name="Burckhardt D."/>
            <person name="Oertli M."/>
            <person name="Naumann U."/>
            <person name="Petersen F."/>
            <person name="Wong J."/>
        </authorList>
    </citation>
    <scope>NUCLEOTIDE SEQUENCE</scope>
    <source>
        <strain evidence="3">GSM-AAB239-AS_SAM_17_03QT</strain>
    </source>
</reference>
<dbReference type="AlphaFoldDB" id="A0AAX6FY86"/>
<evidence type="ECO:0000259" key="1">
    <source>
        <dbReference type="Pfam" id="PF03478"/>
    </source>
</evidence>
<accession>A0AAX6FY86</accession>
<dbReference type="Pfam" id="PF03478">
    <property type="entry name" value="Beta-prop_KIB1-4"/>
    <property type="match status" value="1"/>
</dbReference>
<evidence type="ECO:0000313" key="3">
    <source>
        <dbReference type="EMBL" id="KAJ6821386.1"/>
    </source>
</evidence>
<dbReference type="InterPro" id="IPR050942">
    <property type="entry name" value="F-box_BR-signaling"/>
</dbReference>
<evidence type="ECO:0000259" key="2">
    <source>
        <dbReference type="Pfam" id="PF12937"/>
    </source>
</evidence>
<keyword evidence="4" id="KW-1185">Reference proteome</keyword>
<comment type="caution">
    <text evidence="3">The sequence shown here is derived from an EMBL/GenBank/DDBJ whole genome shotgun (WGS) entry which is preliminary data.</text>
</comment>
<evidence type="ECO:0000313" key="4">
    <source>
        <dbReference type="Proteomes" id="UP001140949"/>
    </source>
</evidence>
<dbReference type="CDD" id="cd09917">
    <property type="entry name" value="F-box_SF"/>
    <property type="match status" value="1"/>
</dbReference>
<dbReference type="Pfam" id="PF12937">
    <property type="entry name" value="F-box-like"/>
    <property type="match status" value="1"/>
</dbReference>
<dbReference type="InterPro" id="IPR001810">
    <property type="entry name" value="F-box_dom"/>
</dbReference>
<dbReference type="PANTHER" id="PTHR44259">
    <property type="entry name" value="OS07G0183000 PROTEIN-RELATED"/>
    <property type="match status" value="1"/>
</dbReference>
<proteinExistence type="predicted"/>
<dbReference type="Proteomes" id="UP001140949">
    <property type="component" value="Unassembled WGS sequence"/>
</dbReference>
<dbReference type="SUPFAM" id="SSF81383">
    <property type="entry name" value="F-box domain"/>
    <property type="match status" value="1"/>
</dbReference>
<gene>
    <name evidence="3" type="ORF">M6B38_393085</name>
</gene>
<dbReference type="InterPro" id="IPR036047">
    <property type="entry name" value="F-box-like_dom_sf"/>
</dbReference>
<dbReference type="EMBL" id="JANAVB010024999">
    <property type="protein sequence ID" value="KAJ6821386.1"/>
    <property type="molecule type" value="Genomic_DNA"/>
</dbReference>
<dbReference type="InterPro" id="IPR005174">
    <property type="entry name" value="KIB1-4_b-propeller"/>
</dbReference>
<organism evidence="3 4">
    <name type="scientific">Iris pallida</name>
    <name type="common">Sweet iris</name>
    <dbReference type="NCBI Taxonomy" id="29817"/>
    <lineage>
        <taxon>Eukaryota</taxon>
        <taxon>Viridiplantae</taxon>
        <taxon>Streptophyta</taxon>
        <taxon>Embryophyta</taxon>
        <taxon>Tracheophyta</taxon>
        <taxon>Spermatophyta</taxon>
        <taxon>Magnoliopsida</taxon>
        <taxon>Liliopsida</taxon>
        <taxon>Asparagales</taxon>
        <taxon>Iridaceae</taxon>
        <taxon>Iridoideae</taxon>
        <taxon>Irideae</taxon>
        <taxon>Iris</taxon>
    </lineage>
</organism>